<evidence type="ECO:0000313" key="3">
    <source>
        <dbReference type="Proteomes" id="UP000462055"/>
    </source>
</evidence>
<dbReference type="EMBL" id="WBMS02000016">
    <property type="protein sequence ID" value="MWA02956.1"/>
    <property type="molecule type" value="Genomic_DNA"/>
</dbReference>
<proteinExistence type="predicted"/>
<dbReference type="InterPro" id="IPR032710">
    <property type="entry name" value="NTF2-like_dom_sf"/>
</dbReference>
<reference evidence="2" key="1">
    <citation type="submission" date="2019-12" db="EMBL/GenBank/DDBJ databases">
        <title>Actinomadura physcomitrii sp. nov., a novel actinomycete isolated from moss [Physcomitrium sphaericum (Ludw) Fuernr].</title>
        <authorList>
            <person name="Zhuang X."/>
        </authorList>
    </citation>
    <scope>NUCLEOTIDE SEQUENCE [LARGE SCALE GENOMIC DNA]</scope>
    <source>
        <strain evidence="2">LD22</strain>
    </source>
</reference>
<accession>A0A6I4ML52</accession>
<dbReference type="Proteomes" id="UP000462055">
    <property type="component" value="Unassembled WGS sequence"/>
</dbReference>
<dbReference type="CDD" id="cd00531">
    <property type="entry name" value="NTF2_like"/>
    <property type="match status" value="1"/>
</dbReference>
<dbReference type="Gene3D" id="3.10.450.50">
    <property type="match status" value="1"/>
</dbReference>
<protein>
    <recommendedName>
        <fullName evidence="1">SnoaL-like domain-containing protein</fullName>
    </recommendedName>
</protein>
<evidence type="ECO:0000259" key="1">
    <source>
        <dbReference type="Pfam" id="PF13577"/>
    </source>
</evidence>
<name>A0A6I4ML52_9ACTN</name>
<dbReference type="InterPro" id="IPR037401">
    <property type="entry name" value="SnoaL-like"/>
</dbReference>
<feature type="domain" description="SnoaL-like" evidence="1">
    <location>
        <begin position="7"/>
        <end position="132"/>
    </location>
</feature>
<dbReference type="RefSeq" id="WP_151595586.1">
    <property type="nucleotide sequence ID" value="NZ_WBMS02000016.1"/>
</dbReference>
<keyword evidence="3" id="KW-1185">Reference proteome</keyword>
<dbReference type="AlphaFoldDB" id="A0A6I4ML52"/>
<dbReference type="Pfam" id="PF13577">
    <property type="entry name" value="SnoaL_4"/>
    <property type="match status" value="1"/>
</dbReference>
<evidence type="ECO:0000313" key="2">
    <source>
        <dbReference type="EMBL" id="MWA02956.1"/>
    </source>
</evidence>
<sequence>MTNDAVQELIDRVQVADTVKEYFWALDHFDWDKVAELVADEFLLDSDAPGAAPHPVPRDEFMRTLKERNGGFTHTLHINAGHLVTLDGTTATVRAHMWAVHSVGDAPGDTFWGYGTYEFELVRDQGKWRLRRQKITVVGKGGEGSPPDIFARSAERYAAGLGR</sequence>
<gene>
    <name evidence="2" type="ORF">F8568_021760</name>
</gene>
<dbReference type="SUPFAM" id="SSF54427">
    <property type="entry name" value="NTF2-like"/>
    <property type="match status" value="1"/>
</dbReference>
<organism evidence="2 3">
    <name type="scientific">Actinomadura physcomitrii</name>
    <dbReference type="NCBI Taxonomy" id="2650748"/>
    <lineage>
        <taxon>Bacteria</taxon>
        <taxon>Bacillati</taxon>
        <taxon>Actinomycetota</taxon>
        <taxon>Actinomycetes</taxon>
        <taxon>Streptosporangiales</taxon>
        <taxon>Thermomonosporaceae</taxon>
        <taxon>Actinomadura</taxon>
    </lineage>
</organism>
<comment type="caution">
    <text evidence="2">The sequence shown here is derived from an EMBL/GenBank/DDBJ whole genome shotgun (WGS) entry which is preliminary data.</text>
</comment>